<dbReference type="RefSeq" id="WP_316557676.1">
    <property type="nucleotide sequence ID" value="NZ_CP131059.1"/>
</dbReference>
<reference evidence="2 3" key="1">
    <citation type="submission" date="2023-07" db="EMBL/GenBank/DDBJ databases">
        <title>Closed genoem sequence of Methanomicrococcus sp. Hf6.</title>
        <authorList>
            <person name="Poehlein A."/>
            <person name="Protasov E."/>
            <person name="Platt K."/>
            <person name="Reeh H."/>
            <person name="Daniel R."/>
            <person name="Brune A."/>
        </authorList>
    </citation>
    <scope>NUCLEOTIDE SEQUENCE [LARGE SCALE GENOMIC DNA]</scope>
    <source>
        <strain evidence="2 3">Hf6</strain>
    </source>
</reference>
<dbReference type="Pfam" id="PF02604">
    <property type="entry name" value="PhdYeFM_antitox"/>
    <property type="match status" value="1"/>
</dbReference>
<dbReference type="GeneID" id="85194419"/>
<dbReference type="SUPFAM" id="SSF143120">
    <property type="entry name" value="YefM-like"/>
    <property type="match status" value="1"/>
</dbReference>
<protein>
    <recommendedName>
        <fullName evidence="4">Antitoxin</fullName>
    </recommendedName>
</protein>
<dbReference type="Gene3D" id="3.40.1620.10">
    <property type="entry name" value="YefM-like domain"/>
    <property type="match status" value="1"/>
</dbReference>
<evidence type="ECO:0000256" key="1">
    <source>
        <dbReference type="ARBA" id="ARBA00009981"/>
    </source>
</evidence>
<gene>
    <name evidence="2" type="ORF">MmiHf6_00030</name>
</gene>
<comment type="similarity">
    <text evidence="1">Belongs to the phD/YefM antitoxin family.</text>
</comment>
<keyword evidence="3" id="KW-1185">Reference proteome</keyword>
<evidence type="ECO:0008006" key="4">
    <source>
        <dbReference type="Google" id="ProtNLM"/>
    </source>
</evidence>
<dbReference type="NCBIfam" id="TIGR01552">
    <property type="entry name" value="phd_fam"/>
    <property type="match status" value="1"/>
</dbReference>
<evidence type="ECO:0000313" key="2">
    <source>
        <dbReference type="EMBL" id="WNY22718.1"/>
    </source>
</evidence>
<evidence type="ECO:0000313" key="3">
    <source>
        <dbReference type="Proteomes" id="UP001302978"/>
    </source>
</evidence>
<proteinExistence type="inferred from homology"/>
<sequence>MKTVNKTAFRNNFKTYLNQVNAKSETFVITKKGYGEIVVMPFDEYSKMREKQKLLNNFEYYKELEESVNQFKETYPIIDED</sequence>
<accession>A0AA97A0W8</accession>
<dbReference type="InterPro" id="IPR006442">
    <property type="entry name" value="Antitoxin_Phd/YefM"/>
</dbReference>
<dbReference type="KEGG" id="mehf:MmiHf6_00030"/>
<dbReference type="InterPro" id="IPR036165">
    <property type="entry name" value="YefM-like_sf"/>
</dbReference>
<dbReference type="Proteomes" id="UP001302978">
    <property type="component" value="Chromosome"/>
</dbReference>
<name>A0AA97A0W8_9EURY</name>
<organism evidence="2 3">
    <name type="scientific">Methanimicrococcus hongohii</name>
    <dbReference type="NCBI Taxonomy" id="3028295"/>
    <lineage>
        <taxon>Archaea</taxon>
        <taxon>Methanobacteriati</taxon>
        <taxon>Methanobacteriota</taxon>
        <taxon>Stenosarchaea group</taxon>
        <taxon>Methanomicrobia</taxon>
        <taxon>Methanosarcinales</taxon>
        <taxon>Methanosarcinaceae</taxon>
        <taxon>Methanimicrococcus</taxon>
    </lineage>
</organism>
<dbReference type="EMBL" id="CP131059">
    <property type="protein sequence ID" value="WNY22718.1"/>
    <property type="molecule type" value="Genomic_DNA"/>
</dbReference>
<dbReference type="AlphaFoldDB" id="A0AA97A0W8"/>